<dbReference type="InterPro" id="IPR050677">
    <property type="entry name" value="Actinoporin_PFT"/>
</dbReference>
<proteinExistence type="predicted"/>
<dbReference type="GO" id="GO:0015267">
    <property type="term" value="F:channel activity"/>
    <property type="evidence" value="ECO:0007669"/>
    <property type="project" value="InterPro"/>
</dbReference>
<keyword evidence="2" id="KW-1185">Reference proteome</keyword>
<dbReference type="PANTHER" id="PTHR40388:SF1">
    <property type="entry name" value="BRYOPORIN"/>
    <property type="match status" value="1"/>
</dbReference>
<evidence type="ECO:0000313" key="2">
    <source>
        <dbReference type="Proteomes" id="UP000789342"/>
    </source>
</evidence>
<dbReference type="GO" id="GO:0046930">
    <property type="term" value="C:pore complex"/>
    <property type="evidence" value="ECO:0007669"/>
    <property type="project" value="InterPro"/>
</dbReference>
<gene>
    <name evidence="1" type="ORF">AMORRO_LOCUS14136</name>
</gene>
<dbReference type="OrthoDB" id="2304600at2759"/>
<dbReference type="Gene3D" id="2.60.270.20">
    <property type="entry name" value="Cytolysin/lectin"/>
    <property type="match status" value="1"/>
</dbReference>
<dbReference type="SUPFAM" id="SSF63724">
    <property type="entry name" value="Cytolysin/lectin"/>
    <property type="match status" value="1"/>
</dbReference>
<dbReference type="InterPro" id="IPR015926">
    <property type="entry name" value="Cytolysin/lectin"/>
</dbReference>
<comment type="caution">
    <text evidence="1">The sequence shown here is derived from an EMBL/GenBank/DDBJ whole genome shotgun (WGS) entry which is preliminary data.</text>
</comment>
<reference evidence="1" key="1">
    <citation type="submission" date="2021-06" db="EMBL/GenBank/DDBJ databases">
        <authorList>
            <person name="Kallberg Y."/>
            <person name="Tangrot J."/>
            <person name="Rosling A."/>
        </authorList>
    </citation>
    <scope>NUCLEOTIDE SEQUENCE</scope>
    <source>
        <strain evidence="1">CL551</strain>
    </source>
</reference>
<evidence type="ECO:0000313" key="1">
    <source>
        <dbReference type="EMBL" id="CAG8732538.1"/>
    </source>
</evidence>
<sequence>MSTGVYEIPLITESLLEIILRELETGRKIAVTIKNESSVTLENPKVYFSSGTSQFGLPSPPLYSGKGLVWGARKSEYVTRGTAGVIVYHIKDYNLSLAFMWSVPLVYLFYTNWWNLKIYEGFIEPDEEFFWKMYYDYPHKGDGNPYSGTLSRWSYEGSMGDAGQSTITITFREGKA</sequence>
<dbReference type="Proteomes" id="UP000789342">
    <property type="component" value="Unassembled WGS sequence"/>
</dbReference>
<dbReference type="PANTHER" id="PTHR40388">
    <property type="entry name" value="BRYOPORIN"/>
    <property type="match status" value="1"/>
</dbReference>
<dbReference type="Pfam" id="PF06369">
    <property type="entry name" value="Anemone_cytotox"/>
    <property type="match status" value="1"/>
</dbReference>
<protein>
    <submittedName>
        <fullName evidence="1">17704_t:CDS:1</fullName>
    </submittedName>
</protein>
<dbReference type="InterPro" id="IPR009104">
    <property type="entry name" value="Anemon_actinoporin-like"/>
</dbReference>
<dbReference type="GO" id="GO:0006812">
    <property type="term" value="P:monoatomic cation transport"/>
    <property type="evidence" value="ECO:0007669"/>
    <property type="project" value="InterPro"/>
</dbReference>
<accession>A0A9N9IFC3</accession>
<dbReference type="EMBL" id="CAJVPV010026806">
    <property type="protein sequence ID" value="CAG8732538.1"/>
    <property type="molecule type" value="Genomic_DNA"/>
</dbReference>
<organism evidence="1 2">
    <name type="scientific">Acaulospora morrowiae</name>
    <dbReference type="NCBI Taxonomy" id="94023"/>
    <lineage>
        <taxon>Eukaryota</taxon>
        <taxon>Fungi</taxon>
        <taxon>Fungi incertae sedis</taxon>
        <taxon>Mucoromycota</taxon>
        <taxon>Glomeromycotina</taxon>
        <taxon>Glomeromycetes</taxon>
        <taxon>Diversisporales</taxon>
        <taxon>Acaulosporaceae</taxon>
        <taxon>Acaulospora</taxon>
    </lineage>
</organism>
<dbReference type="GO" id="GO:0051715">
    <property type="term" value="P:cytolysis in another organism"/>
    <property type="evidence" value="ECO:0007669"/>
    <property type="project" value="InterPro"/>
</dbReference>
<dbReference type="AlphaFoldDB" id="A0A9N9IFC3"/>
<dbReference type="GO" id="GO:0046931">
    <property type="term" value="P:pore complex assembly"/>
    <property type="evidence" value="ECO:0007669"/>
    <property type="project" value="InterPro"/>
</dbReference>
<name>A0A9N9IFC3_9GLOM</name>